<evidence type="ECO:0000256" key="3">
    <source>
        <dbReference type="ARBA" id="ARBA00022679"/>
    </source>
</evidence>
<proteinExistence type="inferred from homology"/>
<keyword evidence="5" id="KW-0680">Restriction system</keyword>
<evidence type="ECO:0000256" key="4">
    <source>
        <dbReference type="ARBA" id="ARBA00022691"/>
    </source>
</evidence>
<reference evidence="9 10" key="1">
    <citation type="submission" date="2019-04" db="EMBL/GenBank/DDBJ databases">
        <title>Crypto-aerobic microbial life in anoxic (sulfidic) marine sediments.</title>
        <authorList>
            <person name="Bhattacharya S."/>
            <person name="Roy C."/>
            <person name="Mondal N."/>
            <person name="Sarkar J."/>
            <person name="Mandal S."/>
            <person name="Rameez M.J."/>
            <person name="Ghosh W."/>
        </authorList>
    </citation>
    <scope>NUCLEOTIDE SEQUENCE [LARGE SCALE GENOMIC DNA]</scope>
    <source>
        <strain evidence="9 10">SBBB</strain>
    </source>
</reference>
<gene>
    <name evidence="9" type="ORF">FA869_16970</name>
</gene>
<evidence type="ECO:0000313" key="9">
    <source>
        <dbReference type="EMBL" id="TKA89416.1"/>
    </source>
</evidence>
<comment type="caution">
    <text evidence="9">The sequence shown here is derived from an EMBL/GenBank/DDBJ whole genome shotgun (WGS) entry which is preliminary data.</text>
</comment>
<dbReference type="GO" id="GO:0003677">
    <property type="term" value="F:DNA binding"/>
    <property type="evidence" value="ECO:0007669"/>
    <property type="project" value="TreeGrafter"/>
</dbReference>
<organism evidence="9 10">
    <name type="scientific">Halopseudomonas bauzanensis</name>
    <dbReference type="NCBI Taxonomy" id="653930"/>
    <lineage>
        <taxon>Bacteria</taxon>
        <taxon>Pseudomonadati</taxon>
        <taxon>Pseudomonadota</taxon>
        <taxon>Gammaproteobacteria</taxon>
        <taxon>Pseudomonadales</taxon>
        <taxon>Pseudomonadaceae</taxon>
        <taxon>Halopseudomonas</taxon>
    </lineage>
</organism>
<keyword evidence="2 7" id="KW-0489">Methyltransferase</keyword>
<dbReference type="InterPro" id="IPR001525">
    <property type="entry name" value="C5_MeTfrase"/>
</dbReference>
<sequence>MRFIDVFAGCGGLSLGLLKAGCEGVIAIEKNPMAFETLRHNLIDGERHQFDWPAWLPKQAMSCEDFIDSYASEIVGLRGTIDLMVGGPPCQGFSTAGRRNPTDPRNKMAEQYLELVKLILPTYIVIENVSGFNIKFNEAKNSSDATGQHYKKSYADFIADELELIGYNVSRGKVNCADFGVPQNRYRYLIICSLRNEDDLLSTFSNSRSGFLTSKGLPVARPVSVYEAIADLQTNDRKLVENQDSGMRGFLEAIYEQPEVFPPYLAVMRQEYTGAPNSRRLPRHKPETIVQFSKIQRESTPGRSLSKEARQRLGLKKHAITVLTKNSPSPTITTLPDDIIHYNELRILTARETARIQSFPDWYEFTGKYTTGGKSRKNDCPRYTQIGNAVPPLLSEALGCFLIEISLKASNVVESNNNGMQNESS</sequence>
<dbReference type="Pfam" id="PF00145">
    <property type="entry name" value="DNA_methylase"/>
    <property type="match status" value="1"/>
</dbReference>
<dbReference type="InterPro" id="IPR029063">
    <property type="entry name" value="SAM-dependent_MTases_sf"/>
</dbReference>
<dbReference type="RefSeq" id="WP_136870165.1">
    <property type="nucleotide sequence ID" value="NZ_SWAV01000009.1"/>
</dbReference>
<accession>A0A4U0YHD8</accession>
<keyword evidence="3 7" id="KW-0808">Transferase</keyword>
<evidence type="ECO:0000256" key="2">
    <source>
        <dbReference type="ARBA" id="ARBA00022603"/>
    </source>
</evidence>
<dbReference type="NCBIfam" id="TIGR00675">
    <property type="entry name" value="dcm"/>
    <property type="match status" value="1"/>
</dbReference>
<dbReference type="Gene3D" id="3.90.120.10">
    <property type="entry name" value="DNA Methylase, subunit A, domain 2"/>
    <property type="match status" value="1"/>
</dbReference>
<dbReference type="GO" id="GO:0003886">
    <property type="term" value="F:DNA (cytosine-5-)-methyltransferase activity"/>
    <property type="evidence" value="ECO:0007669"/>
    <property type="project" value="UniProtKB-EC"/>
</dbReference>
<dbReference type="PROSITE" id="PS00095">
    <property type="entry name" value="C5_MTASE_2"/>
    <property type="match status" value="1"/>
</dbReference>
<evidence type="ECO:0000256" key="1">
    <source>
        <dbReference type="ARBA" id="ARBA00011975"/>
    </source>
</evidence>
<name>A0A4U0YHD8_9GAMM</name>
<dbReference type="Proteomes" id="UP000305198">
    <property type="component" value="Unassembled WGS sequence"/>
</dbReference>
<dbReference type="Gene3D" id="3.40.50.150">
    <property type="entry name" value="Vaccinia Virus protein VP39"/>
    <property type="match status" value="1"/>
</dbReference>
<dbReference type="GO" id="GO:0044027">
    <property type="term" value="P:negative regulation of gene expression via chromosomal CpG island methylation"/>
    <property type="evidence" value="ECO:0007669"/>
    <property type="project" value="TreeGrafter"/>
</dbReference>
<evidence type="ECO:0000256" key="6">
    <source>
        <dbReference type="ARBA" id="ARBA00047422"/>
    </source>
</evidence>
<comment type="catalytic activity">
    <reaction evidence="6">
        <text>a 2'-deoxycytidine in DNA + S-adenosyl-L-methionine = a 5-methyl-2'-deoxycytidine in DNA + S-adenosyl-L-homocysteine + H(+)</text>
        <dbReference type="Rhea" id="RHEA:13681"/>
        <dbReference type="Rhea" id="RHEA-COMP:11369"/>
        <dbReference type="Rhea" id="RHEA-COMP:11370"/>
        <dbReference type="ChEBI" id="CHEBI:15378"/>
        <dbReference type="ChEBI" id="CHEBI:57856"/>
        <dbReference type="ChEBI" id="CHEBI:59789"/>
        <dbReference type="ChEBI" id="CHEBI:85452"/>
        <dbReference type="ChEBI" id="CHEBI:85454"/>
        <dbReference type="EC" id="2.1.1.37"/>
    </reaction>
</comment>
<dbReference type="GO" id="GO:0032259">
    <property type="term" value="P:methylation"/>
    <property type="evidence" value="ECO:0007669"/>
    <property type="project" value="UniProtKB-KW"/>
</dbReference>
<dbReference type="InterPro" id="IPR031303">
    <property type="entry name" value="C5_meth_CS"/>
</dbReference>
<dbReference type="PROSITE" id="PS51679">
    <property type="entry name" value="SAM_MT_C5"/>
    <property type="match status" value="1"/>
</dbReference>
<evidence type="ECO:0000256" key="8">
    <source>
        <dbReference type="RuleBase" id="RU000416"/>
    </source>
</evidence>
<evidence type="ECO:0000256" key="7">
    <source>
        <dbReference type="PROSITE-ProRule" id="PRU01016"/>
    </source>
</evidence>
<dbReference type="EMBL" id="SWAV01000009">
    <property type="protein sequence ID" value="TKA89416.1"/>
    <property type="molecule type" value="Genomic_DNA"/>
</dbReference>
<dbReference type="PANTHER" id="PTHR10629:SF52">
    <property type="entry name" value="DNA (CYTOSINE-5)-METHYLTRANSFERASE 1"/>
    <property type="match status" value="1"/>
</dbReference>
<dbReference type="GO" id="GO:0009307">
    <property type="term" value="P:DNA restriction-modification system"/>
    <property type="evidence" value="ECO:0007669"/>
    <property type="project" value="UniProtKB-KW"/>
</dbReference>
<dbReference type="PRINTS" id="PR00105">
    <property type="entry name" value="C5METTRFRASE"/>
</dbReference>
<comment type="similarity">
    <text evidence="7 8">Belongs to the class I-like SAM-binding methyltransferase superfamily. C5-methyltransferase family.</text>
</comment>
<dbReference type="EC" id="2.1.1.37" evidence="1"/>
<evidence type="ECO:0000256" key="5">
    <source>
        <dbReference type="ARBA" id="ARBA00022747"/>
    </source>
</evidence>
<keyword evidence="4 7" id="KW-0949">S-adenosyl-L-methionine</keyword>
<feature type="active site" evidence="7">
    <location>
        <position position="90"/>
    </location>
</feature>
<evidence type="ECO:0000313" key="10">
    <source>
        <dbReference type="Proteomes" id="UP000305198"/>
    </source>
</evidence>
<dbReference type="PANTHER" id="PTHR10629">
    <property type="entry name" value="CYTOSINE-SPECIFIC METHYLTRANSFERASE"/>
    <property type="match status" value="1"/>
</dbReference>
<dbReference type="SUPFAM" id="SSF53335">
    <property type="entry name" value="S-adenosyl-L-methionine-dependent methyltransferases"/>
    <property type="match status" value="1"/>
</dbReference>
<dbReference type="AlphaFoldDB" id="A0A4U0YHD8"/>
<protein>
    <recommendedName>
        <fullName evidence="1">DNA (cytosine-5-)-methyltransferase</fullName>
        <ecNumber evidence="1">2.1.1.37</ecNumber>
    </recommendedName>
</protein>
<dbReference type="InterPro" id="IPR050390">
    <property type="entry name" value="C5-Methyltransferase"/>
</dbReference>